<keyword evidence="2" id="KW-1185">Reference proteome</keyword>
<reference evidence="1 2" key="1">
    <citation type="journal article" date="2023" name="Science">
        <title>Complex scaffold remodeling in plant triterpene biosynthesis.</title>
        <authorList>
            <person name="De La Pena R."/>
            <person name="Hodgson H."/>
            <person name="Liu J.C."/>
            <person name="Stephenson M.J."/>
            <person name="Martin A.C."/>
            <person name="Owen C."/>
            <person name="Harkess A."/>
            <person name="Leebens-Mack J."/>
            <person name="Jimenez L.E."/>
            <person name="Osbourn A."/>
            <person name="Sattely E.S."/>
        </authorList>
    </citation>
    <scope>NUCLEOTIDE SEQUENCE [LARGE SCALE GENOMIC DNA]</scope>
    <source>
        <strain evidence="2">cv. JPN11</strain>
        <tissue evidence="1">Leaf</tissue>
    </source>
</reference>
<evidence type="ECO:0000313" key="1">
    <source>
        <dbReference type="EMBL" id="KAJ4711960.1"/>
    </source>
</evidence>
<accession>A0ACC1XNS9</accession>
<evidence type="ECO:0000313" key="2">
    <source>
        <dbReference type="Proteomes" id="UP001164539"/>
    </source>
</evidence>
<protein>
    <submittedName>
        <fullName evidence="1">ABC transporter C family member 10 like</fullName>
    </submittedName>
</protein>
<dbReference type="Proteomes" id="UP001164539">
    <property type="component" value="Chromosome 8"/>
</dbReference>
<organism evidence="1 2">
    <name type="scientific">Melia azedarach</name>
    <name type="common">Chinaberry tree</name>
    <dbReference type="NCBI Taxonomy" id="155640"/>
    <lineage>
        <taxon>Eukaryota</taxon>
        <taxon>Viridiplantae</taxon>
        <taxon>Streptophyta</taxon>
        <taxon>Embryophyta</taxon>
        <taxon>Tracheophyta</taxon>
        <taxon>Spermatophyta</taxon>
        <taxon>Magnoliopsida</taxon>
        <taxon>eudicotyledons</taxon>
        <taxon>Gunneridae</taxon>
        <taxon>Pentapetalae</taxon>
        <taxon>rosids</taxon>
        <taxon>malvids</taxon>
        <taxon>Sapindales</taxon>
        <taxon>Meliaceae</taxon>
        <taxon>Melia</taxon>
    </lineage>
</organism>
<proteinExistence type="predicted"/>
<dbReference type="EMBL" id="CM051401">
    <property type="protein sequence ID" value="KAJ4711960.1"/>
    <property type="molecule type" value="Genomic_DNA"/>
</dbReference>
<name>A0ACC1XNS9_MELAZ</name>
<gene>
    <name evidence="1" type="ORF">OWV82_014288</name>
</gene>
<comment type="caution">
    <text evidence="1">The sequence shown here is derived from an EMBL/GenBank/DDBJ whole genome shotgun (WGS) entry which is preliminary data.</text>
</comment>
<sequence>MMETELKAGTILVVNCYYSYSYAKGIHAKSGFEMKEFCDNKLIIESSFSNSLRFFKLLRYSMEITSSDEVSSNDNITPFAEAGIFSTMSFWWLNPLMKKGKKKSIGDDDIPKLRPEDQARTCYSTYMEQMSKRKQKGSSNSPSMLSTILLCQWKAIIVSGFFALIKVVTLSTGPLFLKVFIDVAAGKKFVKYEAYILTGALFLVKCLESLSERQWYFRTRLIGLQVRSLLSAAIYQKQLRLSSSSKMTHSPGEIVSFVTVDAYKIGEFPYWFHQLWTTSLQLCLALVIVYYAVGLATVAAVITVILTVLASSPLAKLQHKYQMKLMVAQDRRLKAIMEALANMKILKLYAWDTHFKNVIESLRKEEFEWISRVLSQRGYSMVLFWASPILVPAVTFWACYFLSIHLGASNVFTFLASVRIVQEQVRLIPDVAAVFIEAKVSFDRIVEFLESAELQNKNTRQNYSGDGVDWSIFVKSNEISWEADSSSKATLRNINLMVKPGEKVAICGEVGSGKSTLLAAILGEVPKINGTVHVHGKIAYVSQSAWIQTGTIQANILFGSVMDPIRYQEVLEKCCLLKDLEMLAFGDLTEIGERGVNLSGGQKQRIQLARALYQDADVYLLDDPFSAVDAKTATSLFNDYVMGALSGKTVLLVTHQVDFLPAFNFILLMSSGEILQAATYDELLTSTQEFQDLVNAHKDTAGSEGHFLPTSGRRLANSEGEIQKIDVKEHLQTPLGDQLIKKEERETGDTGLKPYIQYLKNKKGFLYFSLSVLFHIMFIVGQLIQNYMLAADIQDAHVSRVKLYSVFSLLGLLLAFFLLLRSFSLVFLGCKTSESIFSTLLRSLFRAPMSFYDSTPLGRILSRVSSDMSIIDVELAFKLSIALGSAMNAYSGFIILGILAWPVLFVIVPMICLTIFVQRYYSASAKEFMRINGTTKSSLASHLAESIAGAVTIRAYGQEDRFFSKNLEHIDANASPNFHTTSADEWLVQRLEIMCAIVVSSSALAMTLLPRGPSASGFIGMALSYGLSLNAFLIFYIQFQCSVANLIISVERLEQYMHIPSEAPAVIEGKRPAHSWPALGKVEFNNLKVRYRPNDPLVLRGISCIIKGGYKIGVVGRTGSGKTTLISALFRLVEPTEGEILIDDLNISTIGLHDLRSQLGIIPQDPTLFSGSIRYNLDPLSEHSDHDIWEVLEKCQLRKVIQEKKEGLNSLVVQDGSNWSVGQRQLFCLGRALLKRSRILVLDEATASIDNATDSIIQKTIRREFADCTVITVAHRIPTVMDCNMVMAISDGNLVEYDEPSKLMIKEDSLFGQLVKEYWSHTANSDN</sequence>